<evidence type="ECO:0000256" key="1">
    <source>
        <dbReference type="ARBA" id="ARBA00005607"/>
    </source>
</evidence>
<dbReference type="GO" id="GO:0005654">
    <property type="term" value="C:nucleoplasm"/>
    <property type="evidence" value="ECO:0007669"/>
    <property type="project" value="TreeGrafter"/>
</dbReference>
<dbReference type="PROSITE" id="PS51203">
    <property type="entry name" value="CS"/>
    <property type="match status" value="1"/>
</dbReference>
<reference evidence="4" key="1">
    <citation type="submission" date="2020-06" db="EMBL/GenBank/DDBJ databases">
        <title>Genomes of multiple members of Pneumocystis genus reveal paths to human pathogen Pneumocystis jirovecii.</title>
        <authorList>
            <person name="Cisse O.H."/>
            <person name="Ma L."/>
            <person name="Dekker J."/>
            <person name="Khil P."/>
            <person name="Jo J."/>
            <person name="Brenchley J."/>
            <person name="Blair R."/>
            <person name="Pahar B."/>
            <person name="Chabe M."/>
            <person name="Van Rompay K.A."/>
            <person name="Keesler R."/>
            <person name="Sukura A."/>
            <person name="Hirsch V."/>
            <person name="Kutty G."/>
            <person name="Liu Y."/>
            <person name="Peng L."/>
            <person name="Chen J."/>
            <person name="Song J."/>
            <person name="Weissenbacher-Lang C."/>
            <person name="Xu J."/>
            <person name="Upham N.S."/>
            <person name="Stajich J.E."/>
            <person name="Cuomo C.A."/>
            <person name="Cushion M.T."/>
            <person name="Kovacs J.A."/>
        </authorList>
    </citation>
    <scope>NUCLEOTIDE SEQUENCE</scope>
    <source>
        <strain evidence="4">2A</strain>
    </source>
</reference>
<evidence type="ECO:0000313" key="4">
    <source>
        <dbReference type="EMBL" id="QSL66468.1"/>
    </source>
</evidence>
<protein>
    <recommendedName>
        <fullName evidence="3">CS domain-containing protein</fullName>
    </recommendedName>
</protein>
<evidence type="ECO:0000256" key="2">
    <source>
        <dbReference type="SAM" id="MobiDB-lite"/>
    </source>
</evidence>
<organism evidence="4 5">
    <name type="scientific">Pneumocystis wakefieldiae</name>
    <dbReference type="NCBI Taxonomy" id="38082"/>
    <lineage>
        <taxon>Eukaryota</taxon>
        <taxon>Fungi</taxon>
        <taxon>Dikarya</taxon>
        <taxon>Ascomycota</taxon>
        <taxon>Taphrinomycotina</taxon>
        <taxon>Pneumocystomycetes</taxon>
        <taxon>Pneumocystaceae</taxon>
        <taxon>Pneumocystis</taxon>
    </lineage>
</organism>
<dbReference type="GO" id="GO:0005737">
    <property type="term" value="C:cytoplasm"/>
    <property type="evidence" value="ECO:0007669"/>
    <property type="project" value="TreeGrafter"/>
</dbReference>
<dbReference type="Proteomes" id="UP000663699">
    <property type="component" value="Chromosome 12"/>
</dbReference>
<dbReference type="InterPro" id="IPR007052">
    <property type="entry name" value="CS_dom"/>
</dbReference>
<accession>A0A899G578</accession>
<dbReference type="Pfam" id="PF04925">
    <property type="entry name" value="SHQ1"/>
    <property type="match status" value="1"/>
</dbReference>
<comment type="similarity">
    <text evidence="1">Belongs to the SHQ1 family.</text>
</comment>
<keyword evidence="5" id="KW-1185">Reference proteome</keyword>
<name>A0A899G578_9ASCO</name>
<dbReference type="InterPro" id="IPR008978">
    <property type="entry name" value="HSP20-like_chaperone"/>
</dbReference>
<evidence type="ECO:0000313" key="5">
    <source>
        <dbReference type="Proteomes" id="UP000663699"/>
    </source>
</evidence>
<dbReference type="AlphaFoldDB" id="A0A899G578"/>
<dbReference type="Gene3D" id="2.60.40.790">
    <property type="match status" value="1"/>
</dbReference>
<dbReference type="EMBL" id="CP054543">
    <property type="protein sequence ID" value="QSL66468.1"/>
    <property type="molecule type" value="Genomic_DNA"/>
</dbReference>
<dbReference type="PANTHER" id="PTHR12967:SF0">
    <property type="entry name" value="PROTEIN SHQ1 HOMOLOG"/>
    <property type="match status" value="1"/>
</dbReference>
<dbReference type="InterPro" id="IPR039742">
    <property type="entry name" value="Shq1"/>
</dbReference>
<dbReference type="GO" id="GO:0051082">
    <property type="term" value="F:unfolded protein binding"/>
    <property type="evidence" value="ECO:0007669"/>
    <property type="project" value="TreeGrafter"/>
</dbReference>
<dbReference type="Pfam" id="PF21413">
    <property type="entry name" value="SHQ1-like_CS"/>
    <property type="match status" value="1"/>
</dbReference>
<dbReference type="InterPro" id="IPR048696">
    <property type="entry name" value="SHQ1-like_CS"/>
</dbReference>
<sequence>MITPTFSVEQDTDFIYINIHAVFIRTQNVEIYVEENLFIFSATPYYLRLHLPGNIVEDKFSKMSYDISSETVKIKLSKETPGMVFHDLDLISTLLSKSKISRDKKATAPVIEIINEKNTSENTHNNSQITLEDGLVSSIDYSTKDATQDDNTNSLCRENLIFDWEHPQEVPEQNLHLCASYGFNGQYNNYIKSPADSGNDINEISDPEHSTSTSRSEERILKEDLKFDGEHYMVDYIEDDEIQKCLKWKSQEYIILRSLQKSTSLEEEKKKMDTIILTKEEQLEILKLPRKEYIIDNLKSTYLCILSLLFSYAYDARTTQGEPTSESPWTIGKLSPVLSCLDMSFSTIRQIVIACTRRALAYPLYRHWGLVQKCWEDVYCSLRLGKRWILKIFLQIRKIFEWSDTYYLYNKLFLDDYSVWIQMASDSVIRSLAHELHHLEIKKDEINWELEKLEIAANNIYIEQKESKTN</sequence>
<dbReference type="PANTHER" id="PTHR12967">
    <property type="entry name" value="PROTEIN SHQ1 HOMOLOG"/>
    <property type="match status" value="1"/>
</dbReference>
<dbReference type="InterPro" id="IPR007009">
    <property type="entry name" value="Shq1_C"/>
</dbReference>
<dbReference type="GO" id="GO:0000493">
    <property type="term" value="P:box H/ACA snoRNP assembly"/>
    <property type="evidence" value="ECO:0007669"/>
    <property type="project" value="InterPro"/>
</dbReference>
<evidence type="ECO:0000259" key="3">
    <source>
        <dbReference type="PROSITE" id="PS51203"/>
    </source>
</evidence>
<gene>
    <name evidence="4" type="ORF">MERGE_000848</name>
</gene>
<feature type="domain" description="CS" evidence="3">
    <location>
        <begin position="1"/>
        <end position="89"/>
    </location>
</feature>
<dbReference type="OrthoDB" id="73639at2759"/>
<proteinExistence type="inferred from homology"/>
<dbReference type="SUPFAM" id="SSF49764">
    <property type="entry name" value="HSP20-like chaperones"/>
    <property type="match status" value="1"/>
</dbReference>
<feature type="region of interest" description="Disordered" evidence="2">
    <location>
        <begin position="198"/>
        <end position="217"/>
    </location>
</feature>